<accession>A0ABW1ZQC5</accession>
<organism evidence="3 4">
    <name type="scientific">Deinococcus multiflagellatus</name>
    <dbReference type="NCBI Taxonomy" id="1656887"/>
    <lineage>
        <taxon>Bacteria</taxon>
        <taxon>Thermotogati</taxon>
        <taxon>Deinococcota</taxon>
        <taxon>Deinococci</taxon>
        <taxon>Deinococcales</taxon>
        <taxon>Deinococcaceae</taxon>
        <taxon>Deinococcus</taxon>
    </lineage>
</organism>
<keyword evidence="4" id="KW-1185">Reference proteome</keyword>
<comment type="caution">
    <text evidence="3">The sequence shown here is derived from an EMBL/GenBank/DDBJ whole genome shotgun (WGS) entry which is preliminary data.</text>
</comment>
<dbReference type="PANTHER" id="PTHR12526">
    <property type="entry name" value="GLYCOSYLTRANSFERASE"/>
    <property type="match status" value="1"/>
</dbReference>
<reference evidence="4" key="1">
    <citation type="journal article" date="2019" name="Int. J. Syst. Evol. Microbiol.">
        <title>The Global Catalogue of Microorganisms (GCM) 10K type strain sequencing project: providing services to taxonomists for standard genome sequencing and annotation.</title>
        <authorList>
            <consortium name="The Broad Institute Genomics Platform"/>
            <consortium name="The Broad Institute Genome Sequencing Center for Infectious Disease"/>
            <person name="Wu L."/>
            <person name="Ma J."/>
        </authorList>
    </citation>
    <scope>NUCLEOTIDE SEQUENCE [LARGE SCALE GENOMIC DNA]</scope>
    <source>
        <strain evidence="4">CCUG 63830</strain>
    </source>
</reference>
<sequence length="175" mass="19412">MLLEIARRLPAHVPLYVPDRFPDPETKANFENTVQRDQLPITVLPRVKPGEIDQLLGRASIALSTEQDLPNMHLGYHAKLFDYMAFGLPIVASHVQSNARIVGQAGAGILVKPDDAQAYVDAALHLLSEAGREERDRMAQAGMQAVQDHFSWEAEQHALIGHFQQVLNSSAQRMS</sequence>
<proteinExistence type="predicted"/>
<evidence type="ECO:0000256" key="2">
    <source>
        <dbReference type="ARBA" id="ARBA00022679"/>
    </source>
</evidence>
<dbReference type="RefSeq" id="WP_380057285.1">
    <property type="nucleotide sequence ID" value="NZ_JBHSWB010000001.1"/>
</dbReference>
<dbReference type="Proteomes" id="UP001596317">
    <property type="component" value="Unassembled WGS sequence"/>
</dbReference>
<dbReference type="SUPFAM" id="SSF53756">
    <property type="entry name" value="UDP-Glycosyltransferase/glycogen phosphorylase"/>
    <property type="match status" value="1"/>
</dbReference>
<protein>
    <submittedName>
        <fullName evidence="3">Glycosyltransferase</fullName>
        <ecNumber evidence="3">2.4.-.-</ecNumber>
    </submittedName>
</protein>
<keyword evidence="1 3" id="KW-0328">Glycosyltransferase</keyword>
<evidence type="ECO:0000313" key="3">
    <source>
        <dbReference type="EMBL" id="MFC6661687.1"/>
    </source>
</evidence>
<dbReference type="EC" id="2.4.-.-" evidence="3"/>
<gene>
    <name evidence="3" type="ORF">ACFP90_16125</name>
</gene>
<dbReference type="Pfam" id="PF13692">
    <property type="entry name" value="Glyco_trans_1_4"/>
    <property type="match status" value="1"/>
</dbReference>
<name>A0ABW1ZQC5_9DEIO</name>
<evidence type="ECO:0000256" key="1">
    <source>
        <dbReference type="ARBA" id="ARBA00022676"/>
    </source>
</evidence>
<evidence type="ECO:0000313" key="4">
    <source>
        <dbReference type="Proteomes" id="UP001596317"/>
    </source>
</evidence>
<dbReference type="Gene3D" id="3.40.50.2000">
    <property type="entry name" value="Glycogen Phosphorylase B"/>
    <property type="match status" value="1"/>
</dbReference>
<dbReference type="GO" id="GO:0016757">
    <property type="term" value="F:glycosyltransferase activity"/>
    <property type="evidence" value="ECO:0007669"/>
    <property type="project" value="UniProtKB-KW"/>
</dbReference>
<dbReference type="PANTHER" id="PTHR12526:SF510">
    <property type="entry name" value="D-INOSITOL 3-PHOSPHATE GLYCOSYLTRANSFERASE"/>
    <property type="match status" value="1"/>
</dbReference>
<dbReference type="EMBL" id="JBHSWB010000001">
    <property type="protein sequence ID" value="MFC6661687.1"/>
    <property type="molecule type" value="Genomic_DNA"/>
</dbReference>
<keyword evidence="2 3" id="KW-0808">Transferase</keyword>